<name>A0A841GFF8_9BACT</name>
<dbReference type="GO" id="GO:0003972">
    <property type="term" value="F:RNA ligase (ATP) activity"/>
    <property type="evidence" value="ECO:0007669"/>
    <property type="project" value="TreeGrafter"/>
</dbReference>
<evidence type="ECO:0000256" key="1">
    <source>
        <dbReference type="ARBA" id="ARBA00008071"/>
    </source>
</evidence>
<feature type="binding site" evidence="11">
    <location>
        <begin position="344"/>
        <end position="347"/>
    </location>
    <ligand>
        <name>GMP</name>
        <dbReference type="ChEBI" id="CHEBI:58115"/>
    </ligand>
</feature>
<dbReference type="Gene3D" id="3.90.1860.10">
    <property type="entry name" value="tRNA-splicing ligase RtcB"/>
    <property type="match status" value="1"/>
</dbReference>
<comment type="caution">
    <text evidence="14">The sequence shown here is derived from an EMBL/GenBank/DDBJ whole genome shotgun (WGS) entry which is preliminary data.</text>
</comment>
<dbReference type="PROSITE" id="PS01288">
    <property type="entry name" value="UPF0027"/>
    <property type="match status" value="1"/>
</dbReference>
<feature type="binding site" evidence="11">
    <location>
        <begin position="368"/>
        <end position="371"/>
    </location>
    <ligand>
        <name>GMP</name>
        <dbReference type="ChEBI" id="CHEBI:58115"/>
    </ligand>
</feature>
<dbReference type="FunFam" id="3.90.1860.10:FF:000001">
    <property type="entry name" value="tRNA-splicing ligase RtcB homolog"/>
    <property type="match status" value="1"/>
</dbReference>
<feature type="binding site" evidence="11">
    <location>
        <begin position="299"/>
        <end position="300"/>
    </location>
    <ligand>
        <name>GMP</name>
        <dbReference type="ChEBI" id="CHEBI:58115"/>
    </ligand>
</feature>
<dbReference type="InterPro" id="IPR001233">
    <property type="entry name" value="RtcB"/>
</dbReference>
<protein>
    <recommendedName>
        <fullName evidence="13">tRNA-splicing ligase RtcB</fullName>
        <ecNumber evidence="13">6.5.1.-</ecNumber>
    </recommendedName>
</protein>
<dbReference type="InterPro" id="IPR036025">
    <property type="entry name" value="RtcB-like_sf"/>
</dbReference>
<proteinExistence type="inferred from homology"/>
<evidence type="ECO:0000256" key="7">
    <source>
        <dbReference type="ARBA" id="ARBA00023211"/>
    </source>
</evidence>
<evidence type="ECO:0000313" key="14">
    <source>
        <dbReference type="EMBL" id="MBB6062312.1"/>
    </source>
</evidence>
<keyword evidence="3 12" id="KW-0479">Metal-binding</keyword>
<dbReference type="EMBL" id="JACHEX010000001">
    <property type="protein sequence ID" value="MBB6062312.1"/>
    <property type="molecule type" value="Genomic_DNA"/>
</dbReference>
<evidence type="ECO:0000256" key="12">
    <source>
        <dbReference type="PIRSR" id="PIRSR601233-3"/>
    </source>
</evidence>
<evidence type="ECO:0000313" key="15">
    <source>
        <dbReference type="Proteomes" id="UP000555828"/>
    </source>
</evidence>
<feature type="binding site" evidence="12">
    <location>
        <position position="216"/>
    </location>
    <ligand>
        <name>Mn(2+)</name>
        <dbReference type="ChEBI" id="CHEBI:29035"/>
        <label>2</label>
    </ligand>
</feature>
<comment type="similarity">
    <text evidence="1 13">Belongs to the RtcB family.</text>
</comment>
<dbReference type="Proteomes" id="UP000555828">
    <property type="component" value="Unassembled WGS sequence"/>
</dbReference>
<keyword evidence="15" id="KW-1185">Reference proteome</keyword>
<evidence type="ECO:0000256" key="4">
    <source>
        <dbReference type="ARBA" id="ARBA00022741"/>
    </source>
</evidence>
<organism evidence="14 15">
    <name type="scientific">Thermosipho japonicus</name>
    <dbReference type="NCBI Taxonomy" id="90323"/>
    <lineage>
        <taxon>Bacteria</taxon>
        <taxon>Thermotogati</taxon>
        <taxon>Thermotogota</taxon>
        <taxon>Thermotogae</taxon>
        <taxon>Thermotogales</taxon>
        <taxon>Fervidobacteriaceae</taxon>
        <taxon>Thermosipho</taxon>
    </lineage>
</organism>
<accession>A0A841GFF8</accession>
<feature type="active site" description="GMP-histidine intermediate" evidence="10">
    <location>
        <position position="368"/>
    </location>
</feature>
<keyword evidence="5" id="KW-0692">RNA repair</keyword>
<dbReference type="GO" id="GO:0006396">
    <property type="term" value="P:RNA processing"/>
    <property type="evidence" value="ECO:0007669"/>
    <property type="project" value="InterPro"/>
</dbReference>
<dbReference type="GO" id="GO:0046872">
    <property type="term" value="F:metal ion binding"/>
    <property type="evidence" value="ECO:0007669"/>
    <property type="project" value="UniProtKB-UniRule"/>
</dbReference>
<dbReference type="PANTHER" id="PTHR11118:SF1">
    <property type="entry name" value="RNA-SPLICING LIGASE RTCB HOMOLOG"/>
    <property type="match status" value="1"/>
</dbReference>
<keyword evidence="2 13" id="KW-0436">Ligase</keyword>
<feature type="binding site" evidence="12">
    <location>
        <position position="185"/>
    </location>
    <ligand>
        <name>Mn(2+)</name>
        <dbReference type="ChEBI" id="CHEBI:29035"/>
        <label>1</label>
    </ligand>
</feature>
<keyword evidence="7 12" id="KW-0464">Manganese</keyword>
<keyword evidence="6 11" id="KW-0342">GTP-binding</keyword>
<dbReference type="PANTHER" id="PTHR11118">
    <property type="entry name" value="RNA-SPLICING LIGASE RTCB HOMOLOG"/>
    <property type="match status" value="1"/>
</dbReference>
<sequence>MYIHKIKKTGNMKVDAFVLTDNLLEISEAIEQLKNVASLPTIVKAAYAMPDIHWGYGFPIGGVAAFSNLISPGGVGFDINCGVRLLKTQIDYNDFKKYIESTIKELYNVIPVGVGATSKKFDKKSLKKIIEEGAKRTIEMGYGLSEDLEYIEDFGRISPASMEDISKTAYERGREELGTLGAGNHFIEIQKVEEIYDEKKANILGLYKNQIVIMIHTGSRGFGHQIATDYIKLMRNLHNDLPDKQLAYAYFDSDLGQKYFSAMNCAANYAFSNRQIITHYIRKVFSKYSKVEIVYDVAHNIAKVEKHDNQKVIVHRKGATRAFGPYHPDISEKYKSIGQPVLIPGDMGTASYVMVGTNENFAFSSTAHGAGRVLGRRQALKKLNLNQVLSNLQKRGIIVKSKSKKTILEEAPDAYKKIDRVVEIVDRLNLSKKVAKLIPLGVIKG</sequence>
<dbReference type="Pfam" id="PF01139">
    <property type="entry name" value="RtcB"/>
    <property type="match status" value="1"/>
</dbReference>
<evidence type="ECO:0000256" key="13">
    <source>
        <dbReference type="RuleBase" id="RU371113"/>
    </source>
</evidence>
<feature type="binding site" evidence="11">
    <location>
        <position position="444"/>
    </location>
    <ligand>
        <name>GMP</name>
        <dbReference type="ChEBI" id="CHEBI:58115"/>
    </ligand>
</feature>
<dbReference type="GO" id="GO:0042245">
    <property type="term" value="P:RNA repair"/>
    <property type="evidence" value="ECO:0007669"/>
    <property type="project" value="UniProtKB-KW"/>
</dbReference>
<keyword evidence="4 11" id="KW-0547">Nucleotide-binding</keyword>
<feature type="binding site" evidence="11">
    <location>
        <position position="351"/>
    </location>
    <ligand>
        <name>GMP</name>
        <dbReference type="ChEBI" id="CHEBI:58115"/>
    </ligand>
</feature>
<evidence type="ECO:0000256" key="3">
    <source>
        <dbReference type="ARBA" id="ARBA00022723"/>
    </source>
</evidence>
<evidence type="ECO:0000256" key="6">
    <source>
        <dbReference type="ARBA" id="ARBA00023134"/>
    </source>
</evidence>
<gene>
    <name evidence="13" type="primary">rtcB</name>
    <name evidence="14" type="ORF">HNP65_000734</name>
</gene>
<evidence type="ECO:0000256" key="11">
    <source>
        <dbReference type="PIRSR" id="PIRSR601233-2"/>
    </source>
</evidence>
<dbReference type="RefSeq" id="WP_246348167.1">
    <property type="nucleotide sequence ID" value="NZ_JACHEX010000001.1"/>
</dbReference>
<evidence type="ECO:0000256" key="8">
    <source>
        <dbReference type="ARBA" id="ARBA00047746"/>
    </source>
</evidence>
<evidence type="ECO:0000256" key="9">
    <source>
        <dbReference type="ARBA" id="ARBA00049514"/>
    </source>
</evidence>
<dbReference type="EC" id="6.5.1.-" evidence="13"/>
<comment type="subunit">
    <text evidence="13">Monomer.</text>
</comment>
<comment type="catalytic activity">
    <reaction evidence="8">
        <text>a 3'-end 3'-phospho-ribonucleotide-RNA + a 5'-end dephospho-ribonucleoside-RNA + GTP = a ribonucleotidyl-ribonucleotide-RNA + GMP + diphosphate</text>
        <dbReference type="Rhea" id="RHEA:68076"/>
        <dbReference type="Rhea" id="RHEA-COMP:10463"/>
        <dbReference type="Rhea" id="RHEA-COMP:13936"/>
        <dbReference type="Rhea" id="RHEA-COMP:17355"/>
        <dbReference type="ChEBI" id="CHEBI:33019"/>
        <dbReference type="ChEBI" id="CHEBI:37565"/>
        <dbReference type="ChEBI" id="CHEBI:58115"/>
        <dbReference type="ChEBI" id="CHEBI:83062"/>
        <dbReference type="ChEBI" id="CHEBI:138284"/>
        <dbReference type="ChEBI" id="CHEBI:173118"/>
        <dbReference type="EC" id="6.5.1.8"/>
    </reaction>
</comment>
<dbReference type="GO" id="GO:0005525">
    <property type="term" value="F:GTP binding"/>
    <property type="evidence" value="ECO:0007669"/>
    <property type="project" value="UniProtKB-KW"/>
</dbReference>
<evidence type="ECO:0000256" key="2">
    <source>
        <dbReference type="ARBA" id="ARBA00022598"/>
    </source>
</evidence>
<feature type="binding site" evidence="11">
    <location>
        <begin position="184"/>
        <end position="188"/>
    </location>
    <ligand>
        <name>GMP</name>
        <dbReference type="ChEBI" id="CHEBI:58115"/>
    </ligand>
</feature>
<comment type="cofactor">
    <cofactor evidence="12 13">
        <name>Mn(2+)</name>
        <dbReference type="ChEBI" id="CHEBI:29035"/>
    </cofactor>
    <text evidence="12 13">Binds 2 manganese ions per subunit.</text>
</comment>
<feature type="binding site" evidence="12">
    <location>
        <position position="78"/>
    </location>
    <ligand>
        <name>Mn(2+)</name>
        <dbReference type="ChEBI" id="CHEBI:29035"/>
        <label>1</label>
    </ligand>
</feature>
<comment type="catalytic activity">
    <reaction evidence="9">
        <text>a 3'-end 2',3'-cyclophospho-ribonucleotide-RNA + a 5'-end dephospho-ribonucleoside-RNA + GTP + H2O = a ribonucleotidyl-ribonucleotide-RNA + GMP + diphosphate + H(+)</text>
        <dbReference type="Rhea" id="RHEA:68080"/>
        <dbReference type="Rhea" id="RHEA-COMP:10464"/>
        <dbReference type="Rhea" id="RHEA-COMP:13936"/>
        <dbReference type="Rhea" id="RHEA-COMP:17355"/>
        <dbReference type="ChEBI" id="CHEBI:15377"/>
        <dbReference type="ChEBI" id="CHEBI:15378"/>
        <dbReference type="ChEBI" id="CHEBI:33019"/>
        <dbReference type="ChEBI" id="CHEBI:37565"/>
        <dbReference type="ChEBI" id="CHEBI:58115"/>
        <dbReference type="ChEBI" id="CHEBI:83064"/>
        <dbReference type="ChEBI" id="CHEBI:138284"/>
        <dbReference type="ChEBI" id="CHEBI:173118"/>
        <dbReference type="EC" id="6.5.1.8"/>
    </reaction>
</comment>
<feature type="binding site" evidence="12">
    <location>
        <position position="299"/>
    </location>
    <ligand>
        <name>Mn(2+)</name>
        <dbReference type="ChEBI" id="CHEBI:29035"/>
        <label>2</label>
    </ligand>
</feature>
<dbReference type="GO" id="GO:0170057">
    <property type="term" value="F:RNA ligase (GTP) activity"/>
    <property type="evidence" value="ECO:0007669"/>
    <property type="project" value="UniProtKB-EC"/>
</dbReference>
<dbReference type="AlphaFoldDB" id="A0A841GFF8"/>
<evidence type="ECO:0000256" key="10">
    <source>
        <dbReference type="PIRSR" id="PIRSR601233-1"/>
    </source>
</evidence>
<evidence type="ECO:0000256" key="5">
    <source>
        <dbReference type="ARBA" id="ARBA00022800"/>
    </source>
</evidence>
<reference evidence="14 15" key="1">
    <citation type="submission" date="2020-08" db="EMBL/GenBank/DDBJ databases">
        <title>Genomic Encyclopedia of Type Strains, Phase IV (KMG-IV): sequencing the most valuable type-strain genomes for metagenomic binning, comparative biology and taxonomic classification.</title>
        <authorList>
            <person name="Goeker M."/>
        </authorList>
    </citation>
    <scope>NUCLEOTIDE SEQUENCE [LARGE SCALE GENOMIC DNA]</scope>
    <source>
        <strain evidence="14 15">DSM 13481</strain>
    </source>
</reference>
<dbReference type="SUPFAM" id="SSF103365">
    <property type="entry name" value="Hypothetical protein PH1602"/>
    <property type="match status" value="1"/>
</dbReference>